<dbReference type="OrthoDB" id="7159482at2"/>
<gene>
    <name evidence="1" type="ORF">FJQ54_14555</name>
</gene>
<dbReference type="Proteomes" id="UP000319897">
    <property type="component" value="Unassembled WGS sequence"/>
</dbReference>
<reference evidence="1 2" key="1">
    <citation type="submission" date="2019-06" db="EMBL/GenBank/DDBJ databases">
        <authorList>
            <person name="Lee I."/>
            <person name="Jang G.I."/>
            <person name="Hwang C.Y."/>
        </authorList>
    </citation>
    <scope>NUCLEOTIDE SEQUENCE [LARGE SCALE GENOMIC DNA]</scope>
    <source>
        <strain evidence="1 2">PAMC 28131</strain>
    </source>
</reference>
<dbReference type="RefSeq" id="WP_140929155.1">
    <property type="nucleotide sequence ID" value="NZ_VFSU01000032.1"/>
</dbReference>
<protein>
    <submittedName>
        <fullName evidence="1">DUF2794 domain-containing protein</fullName>
    </submittedName>
</protein>
<dbReference type="EMBL" id="VFSU01000032">
    <property type="protein sequence ID" value="TPE59020.1"/>
    <property type="molecule type" value="Genomic_DNA"/>
</dbReference>
<dbReference type="AlphaFoldDB" id="A0A501XET3"/>
<comment type="caution">
    <text evidence="1">The sequence shown here is derived from an EMBL/GenBank/DDBJ whole genome shotgun (WGS) entry which is preliminary data.</text>
</comment>
<evidence type="ECO:0000313" key="2">
    <source>
        <dbReference type="Proteomes" id="UP000319897"/>
    </source>
</evidence>
<keyword evidence="2" id="KW-1185">Reference proteome</keyword>
<dbReference type="Pfam" id="PF10984">
    <property type="entry name" value="DUF2794"/>
    <property type="match status" value="1"/>
</dbReference>
<dbReference type="InterPro" id="IPR021252">
    <property type="entry name" value="DUF2794"/>
</dbReference>
<evidence type="ECO:0000313" key="1">
    <source>
        <dbReference type="EMBL" id="TPE59020.1"/>
    </source>
</evidence>
<name>A0A501XET3_9SPHN</name>
<accession>A0A501XET3</accession>
<organism evidence="1 2">
    <name type="scientific">Sandaracinobacter neustonicus</name>
    <dbReference type="NCBI Taxonomy" id="1715348"/>
    <lineage>
        <taxon>Bacteria</taxon>
        <taxon>Pseudomonadati</taxon>
        <taxon>Pseudomonadota</taxon>
        <taxon>Alphaproteobacteria</taxon>
        <taxon>Sphingomonadales</taxon>
        <taxon>Sphingosinicellaceae</taxon>
        <taxon>Sandaracinobacter</taxon>
    </lineage>
</organism>
<sequence length="108" mass="12079">MNVIPLPTSGQTLFDRAEIDRIMQLYGQMVAAGEWRDYAIDFSGRTATFSAFRRASERPEFRLVKDPSLRLKQGQYCLFGEAGQALKRGNDLGSVLAPAARRLLKIAD</sequence>
<proteinExistence type="predicted"/>